<evidence type="ECO:0000256" key="1">
    <source>
        <dbReference type="SAM" id="Phobius"/>
    </source>
</evidence>
<evidence type="ECO:0000313" key="5">
    <source>
        <dbReference type="Proteomes" id="UP000078419"/>
    </source>
</evidence>
<dbReference type="EMBL" id="FLLR01000016">
    <property type="protein sequence ID" value="SBO14207.1"/>
    <property type="molecule type" value="Genomic_DNA"/>
</dbReference>
<protein>
    <recommendedName>
        <fullName evidence="6">DUF2628 domain-containing protein</fullName>
    </recommendedName>
</protein>
<proteinExistence type="predicted"/>
<keyword evidence="1" id="KW-1133">Transmembrane helix</keyword>
<reference evidence="2 4" key="1">
    <citation type="submission" date="2014-09" db="EMBL/GenBank/DDBJ databases">
        <authorList>
            <person name="Loux Valentin"/>
            <person name="Dugat Thibaut"/>
        </authorList>
    </citation>
    <scope>NUCLEOTIDE SEQUENCE [LARGE SCALE GENOMIC DNA]</scope>
    <source>
        <strain evidence="2 4">BOV-10_179</strain>
    </source>
</reference>
<dbReference type="EMBL" id="CCXQ01000072">
    <property type="protein sequence ID" value="CEG20736.1"/>
    <property type="molecule type" value="Genomic_DNA"/>
</dbReference>
<evidence type="ECO:0000313" key="3">
    <source>
        <dbReference type="EMBL" id="SBO14207.1"/>
    </source>
</evidence>
<evidence type="ECO:0008006" key="6">
    <source>
        <dbReference type="Google" id="ProtNLM"/>
    </source>
</evidence>
<reference evidence="5" key="3">
    <citation type="submission" date="2016-03" db="EMBL/GenBank/DDBJ databases">
        <authorList>
            <person name="Loux Valentin"/>
        </authorList>
    </citation>
    <scope>NUCLEOTIDE SEQUENCE [LARGE SCALE GENOMIC DNA]</scope>
    <source>
        <strain evidence="5">C1</strain>
    </source>
</reference>
<reference evidence="3" key="2">
    <citation type="submission" date="2016-03" db="EMBL/GenBank/DDBJ databases">
        <authorList>
            <person name="Loux V."/>
        </authorList>
    </citation>
    <scope>NUCLEOTIDE SEQUENCE</scope>
    <source>
        <strain evidence="3">C1</strain>
    </source>
</reference>
<keyword evidence="1" id="KW-0472">Membrane</keyword>
<keyword evidence="1" id="KW-0812">Transmembrane</keyword>
<feature type="transmembrane region" description="Helical" evidence="1">
    <location>
        <begin position="69"/>
        <end position="88"/>
    </location>
</feature>
<evidence type="ECO:0000313" key="2">
    <source>
        <dbReference type="EMBL" id="CEG20736.1"/>
    </source>
</evidence>
<dbReference type="RefSeq" id="WP_044142387.1">
    <property type="nucleotide sequence ID" value="NZ_FLLR01000016.1"/>
</dbReference>
<organism evidence="2 4">
    <name type="scientific">Anaplasma phagocytophilum</name>
    <name type="common">Ehrlichia phagocytophila</name>
    <dbReference type="NCBI Taxonomy" id="948"/>
    <lineage>
        <taxon>Bacteria</taxon>
        <taxon>Pseudomonadati</taxon>
        <taxon>Pseudomonadota</taxon>
        <taxon>Alphaproteobacteria</taxon>
        <taxon>Rickettsiales</taxon>
        <taxon>Anaplasmataceae</taxon>
        <taxon>Anaplasma</taxon>
        <taxon>phagocytophilum group</taxon>
    </lineage>
</organism>
<sequence length="138" mass="15704">MSLRLYVRFFNVYTHESRKAEYAGEGFCVKAFLFAFLFATCKGLWLFSCIVFLASSVAYALYAAKVLSFPFYFIAGLVIKLYAGYSYNDWLHRKLIRKKYVLADVVLANNVMHAKLKFMKRQNASNCSAADAPRSTGS</sequence>
<name>A0A098EHF1_ANAPH</name>
<dbReference type="AlphaFoldDB" id="A0A098EHF1"/>
<gene>
    <name evidence="3" type="ORF">ANAPC1_00554</name>
    <name evidence="2" type="ORF">ANAPHAGO_00108</name>
</gene>
<dbReference type="Proteomes" id="UP000078419">
    <property type="component" value="Unassembled WGS sequence"/>
</dbReference>
<evidence type="ECO:0000313" key="4">
    <source>
        <dbReference type="Proteomes" id="UP000055047"/>
    </source>
</evidence>
<accession>A0A098EHF1</accession>
<dbReference type="Proteomes" id="UP000055047">
    <property type="component" value="Unassembled WGS sequence"/>
</dbReference>